<dbReference type="GeneID" id="87867221"/>
<dbReference type="RefSeq" id="XP_062682519.1">
    <property type="nucleotide sequence ID" value="XM_062830067.1"/>
</dbReference>
<evidence type="ECO:0000259" key="2">
    <source>
        <dbReference type="Pfam" id="PF26534"/>
    </source>
</evidence>
<name>A0AAE0MT40_9PEZI</name>
<reference evidence="3" key="2">
    <citation type="submission" date="2023-06" db="EMBL/GenBank/DDBJ databases">
        <authorList>
            <consortium name="Lawrence Berkeley National Laboratory"/>
            <person name="Haridas S."/>
            <person name="Hensen N."/>
            <person name="Bonometti L."/>
            <person name="Westerberg I."/>
            <person name="Brannstrom I.O."/>
            <person name="Guillou S."/>
            <person name="Cros-Aarteil S."/>
            <person name="Calhoun S."/>
            <person name="Kuo A."/>
            <person name="Mondo S."/>
            <person name="Pangilinan J."/>
            <person name="Riley R."/>
            <person name="Labutti K."/>
            <person name="Andreopoulos B."/>
            <person name="Lipzen A."/>
            <person name="Chen C."/>
            <person name="Yanf M."/>
            <person name="Daum C."/>
            <person name="Ng V."/>
            <person name="Clum A."/>
            <person name="Steindorff A."/>
            <person name="Ohm R."/>
            <person name="Martin F."/>
            <person name="Silar P."/>
            <person name="Natvig D."/>
            <person name="Lalanne C."/>
            <person name="Gautier V."/>
            <person name="Ament-Velasquez S.L."/>
            <person name="Kruys A."/>
            <person name="Hutchinson M.I."/>
            <person name="Powell A.J."/>
            <person name="Barry K."/>
            <person name="Miller A.N."/>
            <person name="Grigoriev I.V."/>
            <person name="Debuchy R."/>
            <person name="Gladieux P."/>
            <person name="Thoren M.H."/>
            <person name="Johannesson H."/>
        </authorList>
    </citation>
    <scope>NUCLEOTIDE SEQUENCE</scope>
    <source>
        <strain evidence="3">CBS 560.94</strain>
    </source>
</reference>
<dbReference type="AlphaFoldDB" id="A0AAE0MT40"/>
<feature type="domain" description="NTF2-like" evidence="2">
    <location>
        <begin position="40"/>
        <end position="178"/>
    </location>
</feature>
<keyword evidence="1" id="KW-0732">Signal</keyword>
<evidence type="ECO:0000313" key="4">
    <source>
        <dbReference type="Proteomes" id="UP001278500"/>
    </source>
</evidence>
<dbReference type="Pfam" id="PF26534">
    <property type="entry name" value="NTF2_7"/>
    <property type="match status" value="1"/>
</dbReference>
<feature type="chain" id="PRO_5042148212" description="NTF2-like domain-containing protein" evidence="1">
    <location>
        <begin position="23"/>
        <end position="186"/>
    </location>
</feature>
<accession>A0AAE0MT40</accession>
<protein>
    <recommendedName>
        <fullName evidence="2">NTF2-like domain-containing protein</fullName>
    </recommendedName>
</protein>
<dbReference type="EMBL" id="JAUEPP010000003">
    <property type="protein sequence ID" value="KAK3347437.1"/>
    <property type="molecule type" value="Genomic_DNA"/>
</dbReference>
<dbReference type="Proteomes" id="UP001278500">
    <property type="component" value="Unassembled WGS sequence"/>
</dbReference>
<reference evidence="3" key="1">
    <citation type="journal article" date="2023" name="Mol. Phylogenet. Evol.">
        <title>Genome-scale phylogeny and comparative genomics of the fungal order Sordariales.</title>
        <authorList>
            <person name="Hensen N."/>
            <person name="Bonometti L."/>
            <person name="Westerberg I."/>
            <person name="Brannstrom I.O."/>
            <person name="Guillou S."/>
            <person name="Cros-Aarteil S."/>
            <person name="Calhoun S."/>
            <person name="Haridas S."/>
            <person name="Kuo A."/>
            <person name="Mondo S."/>
            <person name="Pangilinan J."/>
            <person name="Riley R."/>
            <person name="LaButti K."/>
            <person name="Andreopoulos B."/>
            <person name="Lipzen A."/>
            <person name="Chen C."/>
            <person name="Yan M."/>
            <person name="Daum C."/>
            <person name="Ng V."/>
            <person name="Clum A."/>
            <person name="Steindorff A."/>
            <person name="Ohm R.A."/>
            <person name="Martin F."/>
            <person name="Silar P."/>
            <person name="Natvig D.O."/>
            <person name="Lalanne C."/>
            <person name="Gautier V."/>
            <person name="Ament-Velasquez S.L."/>
            <person name="Kruys A."/>
            <person name="Hutchinson M.I."/>
            <person name="Powell A.J."/>
            <person name="Barry K."/>
            <person name="Miller A.N."/>
            <person name="Grigoriev I.V."/>
            <person name="Debuchy R."/>
            <person name="Gladieux P."/>
            <person name="Hiltunen Thoren M."/>
            <person name="Johannesson H."/>
        </authorList>
    </citation>
    <scope>NUCLEOTIDE SEQUENCE</scope>
    <source>
        <strain evidence="3">CBS 560.94</strain>
    </source>
</reference>
<comment type="caution">
    <text evidence="3">The sequence shown here is derived from an EMBL/GenBank/DDBJ whole genome shotgun (WGS) entry which is preliminary data.</text>
</comment>
<keyword evidence="4" id="KW-1185">Reference proteome</keyword>
<organism evidence="3 4">
    <name type="scientific">Neurospora tetraspora</name>
    <dbReference type="NCBI Taxonomy" id="94610"/>
    <lineage>
        <taxon>Eukaryota</taxon>
        <taxon>Fungi</taxon>
        <taxon>Dikarya</taxon>
        <taxon>Ascomycota</taxon>
        <taxon>Pezizomycotina</taxon>
        <taxon>Sordariomycetes</taxon>
        <taxon>Sordariomycetidae</taxon>
        <taxon>Sordariales</taxon>
        <taxon>Sordariaceae</taxon>
        <taxon>Neurospora</taxon>
    </lineage>
</organism>
<evidence type="ECO:0000313" key="3">
    <source>
        <dbReference type="EMBL" id="KAK3347437.1"/>
    </source>
</evidence>
<feature type="signal peptide" evidence="1">
    <location>
        <begin position="1"/>
        <end position="22"/>
    </location>
</feature>
<evidence type="ECO:0000256" key="1">
    <source>
        <dbReference type="SAM" id="SignalP"/>
    </source>
</evidence>
<sequence length="186" mass="20445">MHLLPSLTVLATAFTALTSAVALPQSGSEVESRTYDDKNKCLREDDANTLRDAYVRMISAWNIADAKYLTDDFKDTSGSINILIGKPLDGSVPTFATKQEFVDHMTVMPDNLPLQVTFSTFNCNYITVIWHATFGAAQKAVRGIAVAGAVYNKQKKMWQIKSVDVEWNSLAYLLDIGGSYTLPGQA</sequence>
<dbReference type="InterPro" id="IPR058645">
    <property type="entry name" value="NTF2-like_dom_7"/>
</dbReference>
<gene>
    <name evidence="3" type="ORF">B0H65DRAFT_556898</name>
</gene>
<proteinExistence type="predicted"/>